<keyword evidence="3" id="KW-1185">Reference proteome</keyword>
<dbReference type="EMBL" id="LPWG01000013">
    <property type="protein sequence ID" value="ODR98579.1"/>
    <property type="molecule type" value="Genomic_DNA"/>
</dbReference>
<feature type="signal peptide" evidence="1">
    <location>
        <begin position="1"/>
        <end position="25"/>
    </location>
</feature>
<reference evidence="2 3" key="1">
    <citation type="journal article" date="2016" name="Environ. Microbiol.">
        <title>New Methyloceanibacter diversity from North Sea sediments includes methanotroph containing solely the soluble methane monooxygenase.</title>
        <authorList>
            <person name="Vekeman B."/>
            <person name="Kerckhof F.M."/>
            <person name="Cremers G."/>
            <person name="de Vos P."/>
            <person name="Vandamme P."/>
            <person name="Boon N."/>
            <person name="Op den Camp H.J."/>
            <person name="Heylen K."/>
        </authorList>
    </citation>
    <scope>NUCLEOTIDE SEQUENCE [LARGE SCALE GENOMIC DNA]</scope>
    <source>
        <strain evidence="2 3">R-67174</strain>
    </source>
</reference>
<name>A0A1E3VYH6_9HYPH</name>
<organism evidence="2 3">
    <name type="scientific">Methyloceanibacter methanicus</name>
    <dbReference type="NCBI Taxonomy" id="1774968"/>
    <lineage>
        <taxon>Bacteria</taxon>
        <taxon>Pseudomonadati</taxon>
        <taxon>Pseudomonadota</taxon>
        <taxon>Alphaproteobacteria</taxon>
        <taxon>Hyphomicrobiales</taxon>
        <taxon>Hyphomicrobiaceae</taxon>
        <taxon>Methyloceanibacter</taxon>
    </lineage>
</organism>
<sequence>MRVTLAVAMLCTGFAAFGLPGRAGAQDAATEDTAKTDDASKDEAAPLVWREFHYPERGFVVSFPGVEEKPKAESTPVPGQNPLLQHEYKVKTGKDTVYCVVVFEYPEGRAPNPPKKDYFEKVVTAYAKGSDTELRRQTP</sequence>
<comment type="caution">
    <text evidence="2">The sequence shown here is derived from an EMBL/GenBank/DDBJ whole genome shotgun (WGS) entry which is preliminary data.</text>
</comment>
<evidence type="ECO:0000256" key="1">
    <source>
        <dbReference type="SAM" id="SignalP"/>
    </source>
</evidence>
<dbReference type="AlphaFoldDB" id="A0A1E3VYH6"/>
<dbReference type="STRING" id="1774968.AUC68_09240"/>
<evidence type="ECO:0000313" key="2">
    <source>
        <dbReference type="EMBL" id="ODR98579.1"/>
    </source>
</evidence>
<protein>
    <submittedName>
        <fullName evidence="2">Uncharacterized protein</fullName>
    </submittedName>
</protein>
<accession>A0A1E3VYH6</accession>
<gene>
    <name evidence="2" type="ORF">AUC68_09240</name>
</gene>
<proteinExistence type="predicted"/>
<feature type="chain" id="PRO_5009138821" evidence="1">
    <location>
        <begin position="26"/>
        <end position="139"/>
    </location>
</feature>
<dbReference type="Proteomes" id="UP000094501">
    <property type="component" value="Unassembled WGS sequence"/>
</dbReference>
<keyword evidence="1" id="KW-0732">Signal</keyword>
<evidence type="ECO:0000313" key="3">
    <source>
        <dbReference type="Proteomes" id="UP000094501"/>
    </source>
</evidence>